<dbReference type="AlphaFoldDB" id="A0A2T5UQX3"/>
<protein>
    <submittedName>
        <fullName evidence="1">Uncharacterized protein</fullName>
    </submittedName>
</protein>
<dbReference type="OrthoDB" id="7866819at2"/>
<reference evidence="1 2" key="1">
    <citation type="submission" date="2018-04" db="EMBL/GenBank/DDBJ databases">
        <title>Genomic Encyclopedia of Archaeal and Bacterial Type Strains, Phase II (KMG-II): from individual species to whole genera.</title>
        <authorList>
            <person name="Goeker M."/>
        </authorList>
    </citation>
    <scope>NUCLEOTIDE SEQUENCE [LARGE SCALE GENOMIC DNA]</scope>
    <source>
        <strain evidence="1 2">DSM 23382</strain>
    </source>
</reference>
<sequence>MSGPWKDHLAALRRVVDAELGETVRVEPMRRGQYDTVSDPDRPAFDIDAAHLRVSGGQDDLGGVGSRSWSTLIAGGEAELHVDPDAYPAALTLRKGDQVVATDRSGAPRFEVARVDPDQRSRLVLQMSLKS</sequence>
<dbReference type="EMBL" id="QAYG01000015">
    <property type="protein sequence ID" value="PTW53916.1"/>
    <property type="molecule type" value="Genomic_DNA"/>
</dbReference>
<name>A0A2T5UQX3_9HYPH</name>
<accession>A0A2T5UQX3</accession>
<comment type="caution">
    <text evidence="1">The sequence shown here is derived from an EMBL/GenBank/DDBJ whole genome shotgun (WGS) entry which is preliminary data.</text>
</comment>
<evidence type="ECO:0000313" key="2">
    <source>
        <dbReference type="Proteomes" id="UP000244081"/>
    </source>
</evidence>
<dbReference type="Proteomes" id="UP000244081">
    <property type="component" value="Unassembled WGS sequence"/>
</dbReference>
<proteinExistence type="predicted"/>
<gene>
    <name evidence="1" type="ORF">C8N35_11536</name>
</gene>
<dbReference type="RefSeq" id="WP_146177466.1">
    <property type="nucleotide sequence ID" value="NZ_QAYG01000015.1"/>
</dbReference>
<organism evidence="1 2">
    <name type="scientific">Breoghania corrubedonensis</name>
    <dbReference type="NCBI Taxonomy" id="665038"/>
    <lineage>
        <taxon>Bacteria</taxon>
        <taxon>Pseudomonadati</taxon>
        <taxon>Pseudomonadota</taxon>
        <taxon>Alphaproteobacteria</taxon>
        <taxon>Hyphomicrobiales</taxon>
        <taxon>Stappiaceae</taxon>
        <taxon>Breoghania</taxon>
    </lineage>
</organism>
<evidence type="ECO:0000313" key="1">
    <source>
        <dbReference type="EMBL" id="PTW53916.1"/>
    </source>
</evidence>
<keyword evidence="2" id="KW-1185">Reference proteome</keyword>